<evidence type="ECO:0000256" key="1">
    <source>
        <dbReference type="SAM" id="SignalP"/>
    </source>
</evidence>
<dbReference type="InterPro" id="IPR016187">
    <property type="entry name" value="CTDL_fold"/>
</dbReference>
<dbReference type="CDD" id="cd00037">
    <property type="entry name" value="CLECT"/>
    <property type="match status" value="1"/>
</dbReference>
<dbReference type="GeneTree" id="ENSGT00940000178658"/>
<dbReference type="Gene3D" id="3.10.100.10">
    <property type="entry name" value="Mannose-Binding Protein A, subunit A"/>
    <property type="match status" value="1"/>
</dbReference>
<dbReference type="AlphaFoldDB" id="A0A3Q3E9F7"/>
<proteinExistence type="predicted"/>
<feature type="signal peptide" evidence="1">
    <location>
        <begin position="1"/>
        <end position="26"/>
    </location>
</feature>
<keyword evidence="1" id="KW-0732">Signal</keyword>
<evidence type="ECO:0000313" key="2">
    <source>
        <dbReference type="Ensembl" id="ENSLBEP00000003708.1"/>
    </source>
</evidence>
<dbReference type="InterPro" id="IPR016186">
    <property type="entry name" value="C-type_lectin-like/link_sf"/>
</dbReference>
<dbReference type="SUPFAM" id="SSF56436">
    <property type="entry name" value="C-type lectin-like"/>
    <property type="match status" value="1"/>
</dbReference>
<evidence type="ECO:0008006" key="4">
    <source>
        <dbReference type="Google" id="ProtNLM"/>
    </source>
</evidence>
<accession>A0A3Q3E9F7</accession>
<dbReference type="InParanoid" id="A0A3Q3E9F7"/>
<protein>
    <recommendedName>
        <fullName evidence="4">C-type lectin domain-containing protein</fullName>
    </recommendedName>
</protein>
<organism evidence="2 3">
    <name type="scientific">Labrus bergylta</name>
    <name type="common">ballan wrasse</name>
    <dbReference type="NCBI Taxonomy" id="56723"/>
    <lineage>
        <taxon>Eukaryota</taxon>
        <taxon>Metazoa</taxon>
        <taxon>Chordata</taxon>
        <taxon>Craniata</taxon>
        <taxon>Vertebrata</taxon>
        <taxon>Euteleostomi</taxon>
        <taxon>Actinopterygii</taxon>
        <taxon>Neopterygii</taxon>
        <taxon>Teleostei</taxon>
        <taxon>Neoteleostei</taxon>
        <taxon>Acanthomorphata</taxon>
        <taxon>Eupercaria</taxon>
        <taxon>Labriformes</taxon>
        <taxon>Labridae</taxon>
        <taxon>Labrus</taxon>
    </lineage>
</organism>
<dbReference type="Ensembl" id="ENSLBET00000003902.1">
    <property type="protein sequence ID" value="ENSLBEP00000003708.1"/>
    <property type="gene ID" value="ENSLBEG00000002867.1"/>
</dbReference>
<evidence type="ECO:0000313" key="3">
    <source>
        <dbReference type="Proteomes" id="UP000261660"/>
    </source>
</evidence>
<reference evidence="2" key="2">
    <citation type="submission" date="2025-09" db="UniProtKB">
        <authorList>
            <consortium name="Ensembl"/>
        </authorList>
    </citation>
    <scope>IDENTIFICATION</scope>
</reference>
<reference evidence="2" key="1">
    <citation type="submission" date="2025-08" db="UniProtKB">
        <authorList>
            <consortium name="Ensembl"/>
        </authorList>
    </citation>
    <scope>IDENTIFICATION</scope>
</reference>
<sequence length="146" mass="16417">MDLFLRTSVFLLISIGFLSLSGKSEACPGNGFPALCEFVFRNVCFDFVGGSNTWSKAKSSCEHRGGELLQMLNKPNKIFLKNIQSKRNFSSFTFWLGKGVQGKALKPIISKSSYAALIELFFCSHSKQTFSSWILIVLIYCFVCYH</sequence>
<dbReference type="Proteomes" id="UP000261660">
    <property type="component" value="Unplaced"/>
</dbReference>
<keyword evidence="3" id="KW-1185">Reference proteome</keyword>
<feature type="chain" id="PRO_5018581682" description="C-type lectin domain-containing protein" evidence="1">
    <location>
        <begin position="27"/>
        <end position="146"/>
    </location>
</feature>
<name>A0A3Q3E9F7_9LABR</name>